<dbReference type="FunFam" id="1.10.10.10:FF:000322">
    <property type="entry name" value="Probable disease resistance protein At1g63360"/>
    <property type="match status" value="1"/>
</dbReference>
<dbReference type="PANTHER" id="PTHR23155">
    <property type="entry name" value="DISEASE RESISTANCE PROTEIN RP"/>
    <property type="match status" value="1"/>
</dbReference>
<dbReference type="GO" id="GO:0051607">
    <property type="term" value="P:defense response to virus"/>
    <property type="evidence" value="ECO:0007669"/>
    <property type="project" value="UniProtKB-ARBA"/>
</dbReference>
<dbReference type="Proteomes" id="UP001234989">
    <property type="component" value="Chromosome 8"/>
</dbReference>
<evidence type="ECO:0000256" key="9">
    <source>
        <dbReference type="ARBA" id="ARBA00022741"/>
    </source>
</evidence>
<dbReference type="AlphaFoldDB" id="A0AAF0UBY8"/>
<dbReference type="GO" id="GO:0016020">
    <property type="term" value="C:membrane"/>
    <property type="evidence" value="ECO:0007669"/>
    <property type="project" value="UniProtKB-SubCell"/>
</dbReference>
<gene>
    <name evidence="17" type="ORF">MTR67_036384</name>
</gene>
<evidence type="ECO:0000256" key="11">
    <source>
        <dbReference type="ARBA" id="ARBA00022840"/>
    </source>
</evidence>
<dbReference type="Pfam" id="PF23598">
    <property type="entry name" value="LRR_14"/>
    <property type="match status" value="1"/>
</dbReference>
<dbReference type="InterPro" id="IPR044974">
    <property type="entry name" value="Disease_R_plants"/>
</dbReference>
<dbReference type="EMBL" id="CP133619">
    <property type="protein sequence ID" value="WMV42999.1"/>
    <property type="molecule type" value="Genomic_DNA"/>
</dbReference>
<evidence type="ECO:0000256" key="1">
    <source>
        <dbReference type="ARBA" id="ARBA00002074"/>
    </source>
</evidence>
<dbReference type="Gene3D" id="3.80.10.10">
    <property type="entry name" value="Ribonuclease Inhibitor"/>
    <property type="match status" value="2"/>
</dbReference>
<dbReference type="InterPro" id="IPR027417">
    <property type="entry name" value="P-loop_NTPase"/>
</dbReference>
<dbReference type="PANTHER" id="PTHR23155:SF1152">
    <property type="entry name" value="AAA+ ATPASE DOMAIN-CONTAINING PROTEIN"/>
    <property type="match status" value="1"/>
</dbReference>
<name>A0AAF0UBY8_SOLVR</name>
<evidence type="ECO:0008006" key="19">
    <source>
        <dbReference type="Google" id="ProtNLM"/>
    </source>
</evidence>
<dbReference type="InterPro" id="IPR036388">
    <property type="entry name" value="WH-like_DNA-bd_sf"/>
</dbReference>
<dbReference type="PRINTS" id="PR00364">
    <property type="entry name" value="DISEASERSIST"/>
</dbReference>
<evidence type="ECO:0000256" key="5">
    <source>
        <dbReference type="ARBA" id="ARBA00022490"/>
    </source>
</evidence>
<evidence type="ECO:0000256" key="4">
    <source>
        <dbReference type="ARBA" id="ARBA00008894"/>
    </source>
</evidence>
<dbReference type="InterPro" id="IPR055414">
    <property type="entry name" value="LRR_R13L4/SHOC2-like"/>
</dbReference>
<keyword evidence="18" id="KW-1185">Reference proteome</keyword>
<evidence type="ECO:0000259" key="15">
    <source>
        <dbReference type="Pfam" id="PF23559"/>
    </source>
</evidence>
<comment type="subcellular location">
    <subcellularLocation>
        <location evidence="3">Cytoplasm</location>
    </subcellularLocation>
    <subcellularLocation>
        <location evidence="2">Membrane</location>
        <topology evidence="2">Peripheral membrane protein</topology>
    </subcellularLocation>
</comment>
<dbReference type="SUPFAM" id="SSF52540">
    <property type="entry name" value="P-loop containing nucleoside triphosphate hydrolases"/>
    <property type="match status" value="1"/>
</dbReference>
<keyword evidence="5" id="KW-0963">Cytoplasm</keyword>
<evidence type="ECO:0000256" key="12">
    <source>
        <dbReference type="ARBA" id="ARBA00023054"/>
    </source>
</evidence>
<evidence type="ECO:0000256" key="2">
    <source>
        <dbReference type="ARBA" id="ARBA00004170"/>
    </source>
</evidence>
<dbReference type="GO" id="GO:0043531">
    <property type="term" value="F:ADP binding"/>
    <property type="evidence" value="ECO:0007669"/>
    <property type="project" value="InterPro"/>
</dbReference>
<evidence type="ECO:0000313" key="17">
    <source>
        <dbReference type="EMBL" id="WMV42999.1"/>
    </source>
</evidence>
<keyword evidence="13" id="KW-0472">Membrane</keyword>
<dbReference type="SUPFAM" id="SSF52058">
    <property type="entry name" value="L domain-like"/>
    <property type="match status" value="1"/>
</dbReference>
<dbReference type="Gene3D" id="1.10.8.430">
    <property type="entry name" value="Helical domain of apoptotic protease-activating factors"/>
    <property type="match status" value="1"/>
</dbReference>
<evidence type="ECO:0000256" key="8">
    <source>
        <dbReference type="ARBA" id="ARBA00022737"/>
    </source>
</evidence>
<dbReference type="InterPro" id="IPR058922">
    <property type="entry name" value="WHD_DRP"/>
</dbReference>
<feature type="domain" description="Disease resistance R13L4/SHOC-2-like LRR" evidence="16">
    <location>
        <begin position="407"/>
        <end position="608"/>
    </location>
</feature>
<sequence length="734" mass="84181">MEIVSEFTSSTHDDQILESDGDSLISNPTLQHLEDDIVHGRDDDLEIIVKRLTGQLSDLDIVTISGMGGIGKTTLARKTHDHLKLRYHFDIRVWITISQEYGRRNVLLEALHCISKHTNIDDDNELADLVQKSLKGPRYLVVVDDIWSTDVWDSIRGIFPDYNNRSRILLTTRETKVAMYANPISPHEMNLLNLENSWNLLCDKVFGPNDCHPPELEEIGKKIAEKCQGLPLAISVIAGHLSKVSRTLGSWMDVARTLGEIISNHPDKCLGVLGLSYHHLPNHLKPCFLSMGGFPEDYQVEAWRLIKLWIAEGFIRRPGMAEDYLEDLISRNLIMVRKKRFNGEIKACGMHDLLREFCLTEVELTKFMYVETTNIVSTVSAQKHFSFQKKRGYSAIDHCNLLPSNARSIYLFPDFLFRVNLEAFSHFKLLKVLAVFHGYKGFLSFPLVITKLFHLRYLQVRCIGNLPASIAELQNLQTLIYGREYGYTTLPEKIWMMKNLRCIHMGEASYLPSPGRRMPNVEELSNLSFTSCTNEIFSNIPNVKRLIIQNTPLLTTLDRANRLIDMSSLTKLEALKCVTYCFWSGRKLISIKQSFPISLKKLTLAGWFSFPWKDMSTLVMLPNLEELKLKDHAADGNVWRLSDEDKFQSLKFLFFRDINLGHWEGSSNNFPILKRLVLKECKHLKEIPINFGEICSLESIELHNCSTLAEKSARKIEQEQEDMGNNCLKVYINI</sequence>
<keyword evidence="11" id="KW-0067">ATP-binding</keyword>
<keyword evidence="10" id="KW-0611">Plant defense</keyword>
<reference evidence="17" key="1">
    <citation type="submission" date="2023-08" db="EMBL/GenBank/DDBJ databases">
        <title>A de novo genome assembly of Solanum verrucosum Schlechtendal, a Mexican diploid species geographically isolated from the other diploid A-genome species in potato relatives.</title>
        <authorList>
            <person name="Hosaka K."/>
        </authorList>
    </citation>
    <scope>NUCLEOTIDE SEQUENCE</scope>
    <source>
        <tissue evidence="17">Young leaves</tissue>
    </source>
</reference>
<keyword evidence="8" id="KW-0677">Repeat</keyword>
<keyword evidence="7" id="KW-0381">Hypersensitive response</keyword>
<comment type="function">
    <text evidence="1">Confers resistance to late blight (Phytophthora infestans) races carrying the avirulence gene Avr1. Resistance proteins guard the plant against pathogens that contain an appropriate avirulence protein via an indirect interaction with this avirulence protein. That triggers a defense system including the hypersensitive response, which restricts the pathogen growth.</text>
</comment>
<dbReference type="GO" id="GO:0005524">
    <property type="term" value="F:ATP binding"/>
    <property type="evidence" value="ECO:0007669"/>
    <property type="project" value="UniProtKB-KW"/>
</dbReference>
<evidence type="ECO:0000313" key="18">
    <source>
        <dbReference type="Proteomes" id="UP001234989"/>
    </source>
</evidence>
<dbReference type="InterPro" id="IPR032675">
    <property type="entry name" value="LRR_dom_sf"/>
</dbReference>
<evidence type="ECO:0000256" key="6">
    <source>
        <dbReference type="ARBA" id="ARBA00022614"/>
    </source>
</evidence>
<keyword evidence="9" id="KW-0547">Nucleotide-binding</keyword>
<evidence type="ECO:0000256" key="7">
    <source>
        <dbReference type="ARBA" id="ARBA00022667"/>
    </source>
</evidence>
<comment type="similarity">
    <text evidence="4">Belongs to the disease resistance NB-LRR family.</text>
</comment>
<keyword evidence="12" id="KW-0175">Coiled coil</keyword>
<evidence type="ECO:0000256" key="13">
    <source>
        <dbReference type="ARBA" id="ARBA00023136"/>
    </source>
</evidence>
<dbReference type="Pfam" id="PF23559">
    <property type="entry name" value="WHD_DRP"/>
    <property type="match status" value="1"/>
</dbReference>
<protein>
    <recommendedName>
        <fullName evidence="19">NB-ARC domain-containing protein</fullName>
    </recommendedName>
</protein>
<feature type="domain" description="NB-ARC" evidence="14">
    <location>
        <begin position="45"/>
        <end position="208"/>
    </location>
</feature>
<keyword evidence="6" id="KW-0433">Leucine-rich repeat</keyword>
<dbReference type="InterPro" id="IPR002182">
    <property type="entry name" value="NB-ARC"/>
</dbReference>
<accession>A0AAF0UBY8</accession>
<evidence type="ECO:0000256" key="3">
    <source>
        <dbReference type="ARBA" id="ARBA00004496"/>
    </source>
</evidence>
<evidence type="ECO:0000256" key="10">
    <source>
        <dbReference type="ARBA" id="ARBA00022821"/>
    </source>
</evidence>
<dbReference type="FunFam" id="3.40.50.300:FF:001091">
    <property type="entry name" value="Probable disease resistance protein At1g61300"/>
    <property type="match status" value="1"/>
</dbReference>
<evidence type="ECO:0000259" key="14">
    <source>
        <dbReference type="Pfam" id="PF00931"/>
    </source>
</evidence>
<dbReference type="GO" id="GO:0009626">
    <property type="term" value="P:plant-type hypersensitive response"/>
    <property type="evidence" value="ECO:0007669"/>
    <property type="project" value="UniProtKB-KW"/>
</dbReference>
<evidence type="ECO:0000259" key="16">
    <source>
        <dbReference type="Pfam" id="PF23598"/>
    </source>
</evidence>
<organism evidence="17 18">
    <name type="scientific">Solanum verrucosum</name>
    <dbReference type="NCBI Taxonomy" id="315347"/>
    <lineage>
        <taxon>Eukaryota</taxon>
        <taxon>Viridiplantae</taxon>
        <taxon>Streptophyta</taxon>
        <taxon>Embryophyta</taxon>
        <taxon>Tracheophyta</taxon>
        <taxon>Spermatophyta</taxon>
        <taxon>Magnoliopsida</taxon>
        <taxon>eudicotyledons</taxon>
        <taxon>Gunneridae</taxon>
        <taxon>Pentapetalae</taxon>
        <taxon>asterids</taxon>
        <taxon>lamiids</taxon>
        <taxon>Solanales</taxon>
        <taxon>Solanaceae</taxon>
        <taxon>Solanoideae</taxon>
        <taxon>Solaneae</taxon>
        <taxon>Solanum</taxon>
    </lineage>
</organism>
<dbReference type="Pfam" id="PF00931">
    <property type="entry name" value="NB-ARC"/>
    <property type="match status" value="1"/>
</dbReference>
<proteinExistence type="inferred from homology"/>
<dbReference type="GO" id="GO:0005737">
    <property type="term" value="C:cytoplasm"/>
    <property type="evidence" value="ECO:0007669"/>
    <property type="project" value="UniProtKB-SubCell"/>
</dbReference>
<dbReference type="Gene3D" id="1.10.10.10">
    <property type="entry name" value="Winged helix-like DNA-binding domain superfamily/Winged helix DNA-binding domain"/>
    <property type="match status" value="1"/>
</dbReference>
<dbReference type="Gene3D" id="3.40.50.300">
    <property type="entry name" value="P-loop containing nucleotide triphosphate hydrolases"/>
    <property type="match status" value="1"/>
</dbReference>
<dbReference type="InterPro" id="IPR042197">
    <property type="entry name" value="Apaf_helical"/>
</dbReference>
<feature type="domain" description="Disease resistance protein winged helix" evidence="15">
    <location>
        <begin position="294"/>
        <end position="357"/>
    </location>
</feature>